<dbReference type="PANTHER" id="PTHR43245">
    <property type="entry name" value="BIFUNCTIONAL POLYMYXIN RESISTANCE PROTEIN ARNA"/>
    <property type="match status" value="1"/>
</dbReference>
<dbReference type="InterPro" id="IPR050177">
    <property type="entry name" value="Lipid_A_modif_metabolic_enz"/>
</dbReference>
<keyword evidence="3" id="KW-1185">Reference proteome</keyword>
<protein>
    <submittedName>
        <fullName evidence="2">NAD(P)-dependent oxidoreductase</fullName>
    </submittedName>
</protein>
<dbReference type="Proteomes" id="UP000265560">
    <property type="component" value="Chromosome"/>
</dbReference>
<proteinExistence type="predicted"/>
<gene>
    <name evidence="2" type="ORF">D3880_13430</name>
</gene>
<feature type="domain" description="NAD-dependent epimerase/dehydratase" evidence="1">
    <location>
        <begin position="21"/>
        <end position="232"/>
    </location>
</feature>
<evidence type="ECO:0000313" key="3">
    <source>
        <dbReference type="Proteomes" id="UP000265560"/>
    </source>
</evidence>
<dbReference type="SUPFAM" id="SSF51735">
    <property type="entry name" value="NAD(P)-binding Rossmann-fold domains"/>
    <property type="match status" value="1"/>
</dbReference>
<dbReference type="InterPro" id="IPR001509">
    <property type="entry name" value="Epimerase_deHydtase"/>
</dbReference>
<dbReference type="PANTHER" id="PTHR43245:SF58">
    <property type="entry name" value="BLL5923 PROTEIN"/>
    <property type="match status" value="1"/>
</dbReference>
<evidence type="ECO:0000259" key="1">
    <source>
        <dbReference type="Pfam" id="PF01370"/>
    </source>
</evidence>
<dbReference type="Gene3D" id="3.40.50.720">
    <property type="entry name" value="NAD(P)-binding Rossmann-like Domain"/>
    <property type="match status" value="1"/>
</dbReference>
<name>A0A385Z431_9PSED</name>
<dbReference type="InterPro" id="IPR036291">
    <property type="entry name" value="NAD(P)-bd_dom_sf"/>
</dbReference>
<reference evidence="3" key="1">
    <citation type="submission" date="2018-09" db="EMBL/GenBank/DDBJ databases">
        <authorList>
            <person name="Zhu H."/>
        </authorList>
    </citation>
    <scope>NUCLEOTIDE SEQUENCE [LARGE SCALE GENOMIC DNA]</scope>
    <source>
        <strain evidence="3">K2W31S-8</strain>
    </source>
</reference>
<sequence>MLLNCTGVNNLRAKVEVLVKVFVFGAAGFIGRALISKLIGDGHEVSLLTRNPARAKSLLGPAVKIHVGDMVDRTYPDLSNYDVVINCAGEIRNESLMRRLHVDSIQYALSSLSTENKTHWIQLSSVGVYGPQGAGVIRESHPFNPVGEYEITKAEGDLLVSDICRARGIPYTIIRPSNVFGDGMSNQSLAQLIQVIRRKLFFFIGRPSLCMMNYVHVDDVVDAIISCMGNPIASGNDFIVSDVIDQYSFVQLVKSEVGGGWTPIMPILIVKAIIFFAKLIPGFPLSEGRINALMTRAVYSTEKIEGCLGFSPGVGIEIGLRQYCRHLMDATGKKSG</sequence>
<organism evidence="2 3">
    <name type="scientific">Pseudomonas cavernae</name>
    <dbReference type="NCBI Taxonomy" id="2320867"/>
    <lineage>
        <taxon>Bacteria</taxon>
        <taxon>Pseudomonadati</taxon>
        <taxon>Pseudomonadota</taxon>
        <taxon>Gammaproteobacteria</taxon>
        <taxon>Pseudomonadales</taxon>
        <taxon>Pseudomonadaceae</taxon>
        <taxon>Pseudomonas</taxon>
    </lineage>
</organism>
<evidence type="ECO:0000313" key="2">
    <source>
        <dbReference type="EMBL" id="AYC33290.1"/>
    </source>
</evidence>
<dbReference type="KEGG" id="pcav:D3880_13430"/>
<dbReference type="OrthoDB" id="9801056at2"/>
<dbReference type="AlphaFoldDB" id="A0A385Z431"/>
<accession>A0A385Z431</accession>
<dbReference type="Pfam" id="PF01370">
    <property type="entry name" value="Epimerase"/>
    <property type="match status" value="1"/>
</dbReference>
<dbReference type="EMBL" id="CP032419">
    <property type="protein sequence ID" value="AYC33290.1"/>
    <property type="molecule type" value="Genomic_DNA"/>
</dbReference>